<name>A0A6A6Z8M8_9PEZI</name>
<feature type="compositionally biased region" description="Low complexity" evidence="1">
    <location>
        <begin position="354"/>
        <end position="368"/>
    </location>
</feature>
<feature type="region of interest" description="Disordered" evidence="1">
    <location>
        <begin position="240"/>
        <end position="321"/>
    </location>
</feature>
<dbReference type="RefSeq" id="XP_033584435.1">
    <property type="nucleotide sequence ID" value="XM_033724737.1"/>
</dbReference>
<keyword evidence="3" id="KW-1185">Reference proteome</keyword>
<dbReference type="Proteomes" id="UP000504636">
    <property type="component" value="Unplaced"/>
</dbReference>
<evidence type="ECO:0000313" key="3">
    <source>
        <dbReference type="Proteomes" id="UP000504636"/>
    </source>
</evidence>
<reference evidence="4" key="2">
    <citation type="submission" date="2020-04" db="EMBL/GenBank/DDBJ databases">
        <authorList>
            <consortium name="NCBI Genome Project"/>
        </authorList>
    </citation>
    <scope>NUCLEOTIDE SEQUENCE</scope>
    <source>
        <strain evidence="4">CBS 304.34</strain>
    </source>
</reference>
<feature type="compositionally biased region" description="Low complexity" evidence="1">
    <location>
        <begin position="300"/>
        <end position="321"/>
    </location>
</feature>
<feature type="compositionally biased region" description="Pro residues" evidence="1">
    <location>
        <begin position="277"/>
        <end position="289"/>
    </location>
</feature>
<feature type="region of interest" description="Disordered" evidence="1">
    <location>
        <begin position="335"/>
        <end position="369"/>
    </location>
</feature>
<dbReference type="OrthoDB" id="4764735at2759"/>
<reference evidence="4" key="3">
    <citation type="submission" date="2025-04" db="UniProtKB">
        <authorList>
            <consortium name="RefSeq"/>
        </authorList>
    </citation>
    <scope>IDENTIFICATION</scope>
    <source>
        <strain evidence="4">CBS 304.34</strain>
    </source>
</reference>
<dbReference type="EMBL" id="MU003692">
    <property type="protein sequence ID" value="KAF2817471.1"/>
    <property type="molecule type" value="Genomic_DNA"/>
</dbReference>
<accession>A0A6A6Z8M8</accession>
<gene>
    <name evidence="2 4" type="ORF">BDZ99DRAFT_513716</name>
</gene>
<organism evidence="2">
    <name type="scientific">Mytilinidion resinicola</name>
    <dbReference type="NCBI Taxonomy" id="574789"/>
    <lineage>
        <taxon>Eukaryota</taxon>
        <taxon>Fungi</taxon>
        <taxon>Dikarya</taxon>
        <taxon>Ascomycota</taxon>
        <taxon>Pezizomycotina</taxon>
        <taxon>Dothideomycetes</taxon>
        <taxon>Pleosporomycetidae</taxon>
        <taxon>Mytilinidiales</taxon>
        <taxon>Mytilinidiaceae</taxon>
        <taxon>Mytilinidion</taxon>
    </lineage>
</organism>
<evidence type="ECO:0000313" key="2">
    <source>
        <dbReference type="EMBL" id="KAF2817471.1"/>
    </source>
</evidence>
<evidence type="ECO:0000313" key="4">
    <source>
        <dbReference type="RefSeq" id="XP_033584435.1"/>
    </source>
</evidence>
<sequence>MPELTFIFGPNNTFFFDSPKSWKFHNIPPTLRQLFNASMNPGWRVQQPYCVALAPQSGNHESIWYIGCRVCDGTDKLFYTQNHFDYTYPDLARWVRTIPNAPAAVYITFGPKTSYFACAPGLGSIWSGIATDLRDKVHKAFDTPCQVALGVKDAWFVMWPDGYFAWKFYGGYGNLDKILDAAEPRTVAYLALSPYSKDQYFVAFKDRTVKYSLSPEWMPQMQEVFLEWQTEIMRASGMTPYQQQPQNYPPGQYPPGQYPPHHTPQMAHTQTIYEAPPGLPRQGYPPTPQQSPGYYPATPQSPASPYQYPYGPQTPQTPYATPYQQSTQMMNGQMVAPQPGLAPQTSRDTKDTMSIRSGRSGRSSISSSLGFKRASISLSSSKSAVNVGSQTCVVM</sequence>
<dbReference type="GeneID" id="54465630"/>
<reference evidence="2 4" key="1">
    <citation type="journal article" date="2020" name="Stud. Mycol.">
        <title>101 Dothideomycetes genomes: a test case for predicting lifestyles and emergence of pathogens.</title>
        <authorList>
            <person name="Haridas S."/>
            <person name="Albert R."/>
            <person name="Binder M."/>
            <person name="Bloem J."/>
            <person name="Labutti K."/>
            <person name="Salamov A."/>
            <person name="Andreopoulos B."/>
            <person name="Baker S."/>
            <person name="Barry K."/>
            <person name="Bills G."/>
            <person name="Bluhm B."/>
            <person name="Cannon C."/>
            <person name="Castanera R."/>
            <person name="Culley D."/>
            <person name="Daum C."/>
            <person name="Ezra D."/>
            <person name="Gonzalez J."/>
            <person name="Henrissat B."/>
            <person name="Kuo A."/>
            <person name="Liang C."/>
            <person name="Lipzen A."/>
            <person name="Lutzoni F."/>
            <person name="Magnuson J."/>
            <person name="Mondo S."/>
            <person name="Nolan M."/>
            <person name="Ohm R."/>
            <person name="Pangilinan J."/>
            <person name="Park H.-J."/>
            <person name="Ramirez L."/>
            <person name="Alfaro M."/>
            <person name="Sun H."/>
            <person name="Tritt A."/>
            <person name="Yoshinaga Y."/>
            <person name="Zwiers L.-H."/>
            <person name="Turgeon B."/>
            <person name="Goodwin S."/>
            <person name="Spatafora J."/>
            <person name="Crous P."/>
            <person name="Grigoriev I."/>
        </authorList>
    </citation>
    <scope>NUCLEOTIDE SEQUENCE</scope>
    <source>
        <strain evidence="2 4">CBS 304.34</strain>
    </source>
</reference>
<proteinExistence type="predicted"/>
<protein>
    <submittedName>
        <fullName evidence="2 4">Uncharacterized protein</fullName>
    </submittedName>
</protein>
<dbReference type="AlphaFoldDB" id="A0A6A6Z8M8"/>
<evidence type="ECO:0000256" key="1">
    <source>
        <dbReference type="SAM" id="MobiDB-lite"/>
    </source>
</evidence>
<feature type="compositionally biased region" description="Pro residues" evidence="1">
    <location>
        <begin position="247"/>
        <end position="262"/>
    </location>
</feature>